<feature type="region of interest" description="Disordered" evidence="1">
    <location>
        <begin position="126"/>
        <end position="155"/>
    </location>
</feature>
<comment type="caution">
    <text evidence="2">The sequence shown here is derived from an EMBL/GenBank/DDBJ whole genome shotgun (WGS) entry which is preliminary data.</text>
</comment>
<accession>A0ABR1UEX3</accession>
<proteinExistence type="predicted"/>
<name>A0ABR1UEX3_9PEZI</name>
<reference evidence="2 3" key="1">
    <citation type="submission" date="2023-01" db="EMBL/GenBank/DDBJ databases">
        <title>Analysis of 21 Apiospora genomes using comparative genomics revels a genus with tremendous synthesis potential of carbohydrate active enzymes and secondary metabolites.</title>
        <authorList>
            <person name="Sorensen T."/>
        </authorList>
    </citation>
    <scope>NUCLEOTIDE SEQUENCE [LARGE SCALE GENOMIC DNA]</scope>
    <source>
        <strain evidence="2 3">CBS 83171</strain>
    </source>
</reference>
<protein>
    <submittedName>
        <fullName evidence="2">Uncharacterized protein</fullName>
    </submittedName>
</protein>
<organism evidence="2 3">
    <name type="scientific">Apiospora saccharicola</name>
    <dbReference type="NCBI Taxonomy" id="335842"/>
    <lineage>
        <taxon>Eukaryota</taxon>
        <taxon>Fungi</taxon>
        <taxon>Dikarya</taxon>
        <taxon>Ascomycota</taxon>
        <taxon>Pezizomycotina</taxon>
        <taxon>Sordariomycetes</taxon>
        <taxon>Xylariomycetidae</taxon>
        <taxon>Amphisphaeriales</taxon>
        <taxon>Apiosporaceae</taxon>
        <taxon>Apiospora</taxon>
    </lineage>
</organism>
<sequence>MAPPTTATTFLGGVTAVPPAIIEGIGTTFGPFVAHFAETQLKAFVSGYQHNPLATMTLTTCLYILVSNSSLVDSLPEKITGLVTSSIDIWQTGDVALEVSTWAMIHMFLPRRPQIMLAGSDKSPYLSSGKDKDGNRGFGLLGASHRKKKQKSVVQDPSETKYYSCKNNIWTPRGLPVRWYLGTKSV</sequence>
<keyword evidence="3" id="KW-1185">Reference proteome</keyword>
<gene>
    <name evidence="2" type="ORF">PG996_011397</name>
</gene>
<evidence type="ECO:0000256" key="1">
    <source>
        <dbReference type="SAM" id="MobiDB-lite"/>
    </source>
</evidence>
<evidence type="ECO:0000313" key="2">
    <source>
        <dbReference type="EMBL" id="KAK8057460.1"/>
    </source>
</evidence>
<dbReference type="EMBL" id="JAQQWM010000007">
    <property type="protein sequence ID" value="KAK8057460.1"/>
    <property type="molecule type" value="Genomic_DNA"/>
</dbReference>
<dbReference type="Proteomes" id="UP001446871">
    <property type="component" value="Unassembled WGS sequence"/>
</dbReference>
<evidence type="ECO:0000313" key="3">
    <source>
        <dbReference type="Proteomes" id="UP001446871"/>
    </source>
</evidence>